<dbReference type="Proteomes" id="UP000310200">
    <property type="component" value="Unassembled WGS sequence"/>
</dbReference>
<evidence type="ECO:0000256" key="1">
    <source>
        <dbReference type="SAM" id="Phobius"/>
    </source>
</evidence>
<evidence type="ECO:0000313" key="2">
    <source>
        <dbReference type="EMBL" id="TGZ47501.1"/>
    </source>
</evidence>
<keyword evidence="1" id="KW-1133">Transmembrane helix</keyword>
<keyword evidence="1" id="KW-0472">Membrane</keyword>
<organism evidence="2 3">
    <name type="scientific">Temnothorax longispinosus</name>
    <dbReference type="NCBI Taxonomy" id="300112"/>
    <lineage>
        <taxon>Eukaryota</taxon>
        <taxon>Metazoa</taxon>
        <taxon>Ecdysozoa</taxon>
        <taxon>Arthropoda</taxon>
        <taxon>Hexapoda</taxon>
        <taxon>Insecta</taxon>
        <taxon>Pterygota</taxon>
        <taxon>Neoptera</taxon>
        <taxon>Endopterygota</taxon>
        <taxon>Hymenoptera</taxon>
        <taxon>Apocrita</taxon>
        <taxon>Aculeata</taxon>
        <taxon>Formicoidea</taxon>
        <taxon>Formicidae</taxon>
        <taxon>Myrmicinae</taxon>
        <taxon>Temnothorax</taxon>
    </lineage>
</organism>
<feature type="transmembrane region" description="Helical" evidence="1">
    <location>
        <begin position="35"/>
        <end position="60"/>
    </location>
</feature>
<name>A0A4S2KDT1_9HYME</name>
<dbReference type="EMBL" id="QBLH01002732">
    <property type="protein sequence ID" value="TGZ47501.1"/>
    <property type="molecule type" value="Genomic_DNA"/>
</dbReference>
<protein>
    <submittedName>
        <fullName evidence="2">Uncharacterized protein</fullName>
    </submittedName>
</protein>
<sequence length="112" mass="13471">MIEKHFYPKNQPLTRSKNICKTFYLDQTTFLQLKSYEVCTCAYICILHLLFLIVVVKCYFNVKPQMRKDLLKLELVRNTQYKLLFTNKMFYHIPNCINGNKTTYDILTTMRI</sequence>
<accession>A0A4S2KDT1</accession>
<reference evidence="2 3" key="1">
    <citation type="journal article" date="2019" name="Philos. Trans. R. Soc. Lond., B, Biol. Sci.">
        <title>Ant behaviour and brain gene expression of defending hosts depend on the ecological success of the intruding social parasite.</title>
        <authorList>
            <person name="Kaur R."/>
            <person name="Stoldt M."/>
            <person name="Jongepier E."/>
            <person name="Feldmeyer B."/>
            <person name="Menzel F."/>
            <person name="Bornberg-Bauer E."/>
            <person name="Foitzik S."/>
        </authorList>
    </citation>
    <scope>NUCLEOTIDE SEQUENCE [LARGE SCALE GENOMIC DNA]</scope>
    <source>
        <tissue evidence="2">Whole body</tissue>
    </source>
</reference>
<dbReference type="AlphaFoldDB" id="A0A4S2KDT1"/>
<keyword evidence="3" id="KW-1185">Reference proteome</keyword>
<gene>
    <name evidence="2" type="ORF">DBV15_00020</name>
</gene>
<comment type="caution">
    <text evidence="2">The sequence shown here is derived from an EMBL/GenBank/DDBJ whole genome shotgun (WGS) entry which is preliminary data.</text>
</comment>
<evidence type="ECO:0000313" key="3">
    <source>
        <dbReference type="Proteomes" id="UP000310200"/>
    </source>
</evidence>
<keyword evidence="1" id="KW-0812">Transmembrane</keyword>
<proteinExistence type="predicted"/>